<comment type="caution">
    <text evidence="3">The sequence shown here is derived from an EMBL/GenBank/DDBJ whole genome shotgun (WGS) entry which is preliminary data.</text>
</comment>
<keyword evidence="1" id="KW-0378">Hydrolase</keyword>
<sequence>MKSKQYLEEIRGSAGLVRAVLRKIEVKGKTVTFFLVTDVAYSPEDIAYARGVSAKYVPAGFTAEVKVIKSVPDEAGVRRAVADILKTRFPGVAAFVDPEDIAVAIDGAGGRFFVNVGELERDRMTGDGVLDAVSEELARRFCGTWFGEVNFVSKERGEIEYDAPPEAEYVAAPRFFPIEKYEPIDGANPRQAIYIADLTKELTNVTVCGTIAYIEERATKAGKPYFSFTVTDASGQLRCSYFSKKATVEKVRALKQGDSVCLTGDNELFNGTLSFRAKNVDYGSAPAGFVPEERPSRPVPAQYRVVFPTPVSDPVQDSLFGKAPLPDSFCKREFVVFDLETTGLNNSPAMGQMDRIIEVGAVKIRNGRIEEKFSTFVACPVRLSEKIVELTGITDDMLVGAPALEDVIADFYKFTAGCALVAHNMSFDYKFVRYYGEEEGFLFDNPQYDTLVMSQKLLRMNHHKLNNVADFFGFTFNHHRAFDDAFVTAKIFLELVRMNGDFV</sequence>
<dbReference type="GO" id="GO:0008408">
    <property type="term" value="F:3'-5' exonuclease activity"/>
    <property type="evidence" value="ECO:0007669"/>
    <property type="project" value="TreeGrafter"/>
</dbReference>
<dbReference type="Gene3D" id="1.20.5.140">
    <property type="match status" value="1"/>
</dbReference>
<feature type="domain" description="Exonuclease" evidence="2">
    <location>
        <begin position="333"/>
        <end position="501"/>
    </location>
</feature>
<organism evidence="3 4">
    <name type="scientific">Candidatus Gallimonas intestinigallinarum</name>
    <dbReference type="NCBI Taxonomy" id="2838604"/>
    <lineage>
        <taxon>Bacteria</taxon>
        <taxon>Bacillati</taxon>
        <taxon>Bacillota</taxon>
        <taxon>Clostridia</taxon>
        <taxon>Candidatus Gallimonas</taxon>
    </lineage>
</organism>
<dbReference type="AlphaFoldDB" id="A0A9D2DVW0"/>
<proteinExistence type="predicted"/>
<evidence type="ECO:0000256" key="1">
    <source>
        <dbReference type="ARBA" id="ARBA00022839"/>
    </source>
</evidence>
<dbReference type="PANTHER" id="PTHR30231">
    <property type="entry name" value="DNA POLYMERASE III SUBUNIT EPSILON"/>
    <property type="match status" value="1"/>
</dbReference>
<dbReference type="NCBIfam" id="TIGR00573">
    <property type="entry name" value="dnaq"/>
    <property type="match status" value="1"/>
</dbReference>
<gene>
    <name evidence="3" type="ORF">H9812_00830</name>
</gene>
<reference evidence="3" key="2">
    <citation type="submission" date="2021-04" db="EMBL/GenBank/DDBJ databases">
        <authorList>
            <person name="Gilroy R."/>
        </authorList>
    </citation>
    <scope>NUCLEOTIDE SEQUENCE</scope>
    <source>
        <strain evidence="3">CHK33-5263</strain>
    </source>
</reference>
<dbReference type="InterPro" id="IPR004365">
    <property type="entry name" value="NA-bd_OB_tRNA"/>
</dbReference>
<dbReference type="GO" id="GO:0003887">
    <property type="term" value="F:DNA-directed DNA polymerase activity"/>
    <property type="evidence" value="ECO:0007669"/>
    <property type="project" value="InterPro"/>
</dbReference>
<dbReference type="CDD" id="cd06127">
    <property type="entry name" value="DEDDh"/>
    <property type="match status" value="1"/>
</dbReference>
<dbReference type="Proteomes" id="UP000824044">
    <property type="component" value="Unassembled WGS sequence"/>
</dbReference>
<dbReference type="GO" id="GO:0045004">
    <property type="term" value="P:DNA replication proofreading"/>
    <property type="evidence" value="ECO:0007669"/>
    <property type="project" value="TreeGrafter"/>
</dbReference>
<dbReference type="GO" id="GO:0003677">
    <property type="term" value="F:DNA binding"/>
    <property type="evidence" value="ECO:0007669"/>
    <property type="project" value="InterPro"/>
</dbReference>
<name>A0A9D2DVW0_9FIRM</name>
<dbReference type="InterPro" id="IPR012340">
    <property type="entry name" value="NA-bd_OB-fold"/>
</dbReference>
<protein>
    <recommendedName>
        <fullName evidence="2">Exonuclease domain-containing protein</fullName>
    </recommendedName>
</protein>
<dbReference type="InterPro" id="IPR006054">
    <property type="entry name" value="DnaQ"/>
</dbReference>
<reference evidence="3" key="1">
    <citation type="journal article" date="2021" name="PeerJ">
        <title>Extensive microbial diversity within the chicken gut microbiome revealed by metagenomics and culture.</title>
        <authorList>
            <person name="Gilroy R."/>
            <person name="Ravi A."/>
            <person name="Getino M."/>
            <person name="Pursley I."/>
            <person name="Horton D.L."/>
            <person name="Alikhan N.F."/>
            <person name="Baker D."/>
            <person name="Gharbi K."/>
            <person name="Hall N."/>
            <person name="Watson M."/>
            <person name="Adriaenssens E.M."/>
            <person name="Foster-Nyarko E."/>
            <person name="Jarju S."/>
            <person name="Secka A."/>
            <person name="Antonio M."/>
            <person name="Oren A."/>
            <person name="Chaudhuri R.R."/>
            <person name="La Ragione R."/>
            <person name="Hildebrand F."/>
            <person name="Pallen M.J."/>
        </authorList>
    </citation>
    <scope>NUCLEOTIDE SEQUENCE</scope>
    <source>
        <strain evidence="3">CHK33-5263</strain>
    </source>
</reference>
<dbReference type="FunFam" id="3.30.420.10:FF:000045">
    <property type="entry name" value="3'-5' exonuclease DinG"/>
    <property type="match status" value="1"/>
</dbReference>
<dbReference type="Pfam" id="PF00929">
    <property type="entry name" value="RNase_T"/>
    <property type="match status" value="1"/>
</dbReference>
<dbReference type="Gene3D" id="2.40.50.140">
    <property type="entry name" value="Nucleic acid-binding proteins"/>
    <property type="match status" value="1"/>
</dbReference>
<evidence type="ECO:0000259" key="2">
    <source>
        <dbReference type="SMART" id="SM00479"/>
    </source>
</evidence>
<dbReference type="SMART" id="SM00479">
    <property type="entry name" value="EXOIII"/>
    <property type="match status" value="1"/>
</dbReference>
<evidence type="ECO:0000313" key="4">
    <source>
        <dbReference type="Proteomes" id="UP000824044"/>
    </source>
</evidence>
<dbReference type="Pfam" id="PF01336">
    <property type="entry name" value="tRNA_anti-codon"/>
    <property type="match status" value="1"/>
</dbReference>
<evidence type="ECO:0000313" key="3">
    <source>
        <dbReference type="EMBL" id="HIZ24011.1"/>
    </source>
</evidence>
<keyword evidence="1" id="KW-0540">Nuclease</keyword>
<dbReference type="GO" id="GO:0005829">
    <property type="term" value="C:cytosol"/>
    <property type="evidence" value="ECO:0007669"/>
    <property type="project" value="TreeGrafter"/>
</dbReference>
<dbReference type="PANTHER" id="PTHR30231:SF41">
    <property type="entry name" value="DNA POLYMERASE III SUBUNIT EPSILON"/>
    <property type="match status" value="1"/>
</dbReference>
<dbReference type="InterPro" id="IPR012337">
    <property type="entry name" value="RNaseH-like_sf"/>
</dbReference>
<dbReference type="SUPFAM" id="SSF53098">
    <property type="entry name" value="Ribonuclease H-like"/>
    <property type="match status" value="1"/>
</dbReference>
<accession>A0A9D2DVW0</accession>
<dbReference type="InterPro" id="IPR013520">
    <property type="entry name" value="Ribonucl_H"/>
</dbReference>
<keyword evidence="1" id="KW-0269">Exonuclease</keyword>
<dbReference type="SUPFAM" id="SSF50249">
    <property type="entry name" value="Nucleic acid-binding proteins"/>
    <property type="match status" value="1"/>
</dbReference>
<dbReference type="EMBL" id="DXBS01000018">
    <property type="protein sequence ID" value="HIZ24011.1"/>
    <property type="molecule type" value="Genomic_DNA"/>
</dbReference>
<dbReference type="InterPro" id="IPR036397">
    <property type="entry name" value="RNaseH_sf"/>
</dbReference>
<dbReference type="Gene3D" id="3.30.420.10">
    <property type="entry name" value="Ribonuclease H-like superfamily/Ribonuclease H"/>
    <property type="match status" value="1"/>
</dbReference>